<gene>
    <name evidence="2" type="ORF">EK21DRAFT_95679</name>
</gene>
<reference evidence="2" key="1">
    <citation type="journal article" date="2020" name="Stud. Mycol.">
        <title>101 Dothideomycetes genomes: a test case for predicting lifestyles and emergence of pathogens.</title>
        <authorList>
            <person name="Haridas S."/>
            <person name="Albert R."/>
            <person name="Binder M."/>
            <person name="Bloem J."/>
            <person name="Labutti K."/>
            <person name="Salamov A."/>
            <person name="Andreopoulos B."/>
            <person name="Baker S."/>
            <person name="Barry K."/>
            <person name="Bills G."/>
            <person name="Bluhm B."/>
            <person name="Cannon C."/>
            <person name="Castanera R."/>
            <person name="Culley D."/>
            <person name="Daum C."/>
            <person name="Ezra D."/>
            <person name="Gonzalez J."/>
            <person name="Henrissat B."/>
            <person name="Kuo A."/>
            <person name="Liang C."/>
            <person name="Lipzen A."/>
            <person name="Lutzoni F."/>
            <person name="Magnuson J."/>
            <person name="Mondo S."/>
            <person name="Nolan M."/>
            <person name="Ohm R."/>
            <person name="Pangilinan J."/>
            <person name="Park H.-J."/>
            <person name="Ramirez L."/>
            <person name="Alfaro M."/>
            <person name="Sun H."/>
            <person name="Tritt A."/>
            <person name="Yoshinaga Y."/>
            <person name="Zwiers L.-H."/>
            <person name="Turgeon B."/>
            <person name="Goodwin S."/>
            <person name="Spatafora J."/>
            <person name="Crous P."/>
            <person name="Grigoriev I."/>
        </authorList>
    </citation>
    <scope>NUCLEOTIDE SEQUENCE</scope>
    <source>
        <strain evidence="2">CBS 110217</strain>
    </source>
</reference>
<keyword evidence="3" id="KW-1185">Reference proteome</keyword>
<evidence type="ECO:0000313" key="2">
    <source>
        <dbReference type="EMBL" id="KAF2022479.1"/>
    </source>
</evidence>
<dbReference type="Proteomes" id="UP000799777">
    <property type="component" value="Unassembled WGS sequence"/>
</dbReference>
<dbReference type="AlphaFoldDB" id="A0A9P4GVG7"/>
<comment type="caution">
    <text evidence="2">The sequence shown here is derived from an EMBL/GenBank/DDBJ whole genome shotgun (WGS) entry which is preliminary data.</text>
</comment>
<accession>A0A9P4GVG7</accession>
<evidence type="ECO:0000313" key="3">
    <source>
        <dbReference type="Proteomes" id="UP000799777"/>
    </source>
</evidence>
<evidence type="ECO:0000256" key="1">
    <source>
        <dbReference type="SAM" id="MobiDB-lite"/>
    </source>
</evidence>
<proteinExistence type="predicted"/>
<feature type="region of interest" description="Disordered" evidence="1">
    <location>
        <begin position="1"/>
        <end position="51"/>
    </location>
</feature>
<feature type="non-terminal residue" evidence="2">
    <location>
        <position position="1"/>
    </location>
</feature>
<name>A0A9P4GVG7_9PLEO</name>
<dbReference type="EMBL" id="ML978612">
    <property type="protein sequence ID" value="KAF2022479.1"/>
    <property type="molecule type" value="Genomic_DNA"/>
</dbReference>
<dbReference type="OrthoDB" id="3798269at2759"/>
<protein>
    <submittedName>
        <fullName evidence="2">Uncharacterized protein</fullName>
    </submittedName>
</protein>
<sequence length="302" mass="33051">RRRSRKPPTPQPIKRRGRPAKTVATAEVAPAKKSAISKTVPAKVSKPAAPRKRRGITILDFPDKSATQMRQFLQQLQEAELLPLSNEDTAEEQLTAEAEVDTDAVAEEDAGQSVEEDILITSATAVADEENAPFVDASEESVLTELVQEVVVREYEDEEIDEDSTDAAAGLDLEISVQEVVQIERRSNDLDATEQDLKATTEIHEELSTSILSGDTDASVREAEARPSAAAIFHCTCSRIFARAKEKRSETASVLDWLYKASSSDLLWLLDSGHGIYSILLRWSGIMRRGGWASAQPAGAHL</sequence>
<organism evidence="2 3">
    <name type="scientific">Setomelanomma holmii</name>
    <dbReference type="NCBI Taxonomy" id="210430"/>
    <lineage>
        <taxon>Eukaryota</taxon>
        <taxon>Fungi</taxon>
        <taxon>Dikarya</taxon>
        <taxon>Ascomycota</taxon>
        <taxon>Pezizomycotina</taxon>
        <taxon>Dothideomycetes</taxon>
        <taxon>Pleosporomycetidae</taxon>
        <taxon>Pleosporales</taxon>
        <taxon>Pleosporineae</taxon>
        <taxon>Phaeosphaeriaceae</taxon>
        <taxon>Setomelanomma</taxon>
    </lineage>
</organism>